<keyword evidence="5" id="KW-1185">Reference proteome</keyword>
<proteinExistence type="predicted"/>
<feature type="compositionally biased region" description="Basic and acidic residues" evidence="3">
    <location>
        <begin position="1"/>
        <end position="25"/>
    </location>
</feature>
<evidence type="ECO:0000256" key="1">
    <source>
        <dbReference type="ARBA" id="ARBA00014108"/>
    </source>
</evidence>
<feature type="compositionally biased region" description="Basic and acidic residues" evidence="3">
    <location>
        <begin position="119"/>
        <end position="131"/>
    </location>
</feature>
<organism evidence="4 5">
    <name type="scientific">Erysiphe neolycopersici</name>
    <dbReference type="NCBI Taxonomy" id="212602"/>
    <lineage>
        <taxon>Eukaryota</taxon>
        <taxon>Fungi</taxon>
        <taxon>Dikarya</taxon>
        <taxon>Ascomycota</taxon>
        <taxon>Pezizomycotina</taxon>
        <taxon>Leotiomycetes</taxon>
        <taxon>Erysiphales</taxon>
        <taxon>Erysiphaceae</taxon>
        <taxon>Erysiphe</taxon>
    </lineage>
</organism>
<dbReference type="InterPro" id="IPR029071">
    <property type="entry name" value="Ubiquitin-like_domsf"/>
</dbReference>
<sequence>MTDNLEKRSNTSQAKKVEHSRDSKQRRSCSPSHDKGPRRSHHASSGFRWKNNRQNDRRDYTDTSENNRKRLERGYRDRSPPRRSRDQLRDTEYQTSKSKAAGTEDKYNVADKFGSSSSTRRDSRRKEVKNDQEDESPPVRPLNTAVTTVNNDEPMIVVYVNDRLGTRAAIPCLASDSIRLFKAQVAARIGRQPHEIMLKRQGERPFKNQLTLEDYGVSNGVQLDLEIDTGD</sequence>
<dbReference type="InterPro" id="IPR039732">
    <property type="entry name" value="Hub1/Ubl5"/>
</dbReference>
<evidence type="ECO:0000313" key="4">
    <source>
        <dbReference type="EMBL" id="RKF64042.1"/>
    </source>
</evidence>
<dbReference type="OrthoDB" id="3881at2759"/>
<feature type="compositionally biased region" description="Basic and acidic residues" evidence="3">
    <location>
        <begin position="53"/>
        <end position="92"/>
    </location>
</feature>
<comment type="caution">
    <text evidence="4">The sequence shown here is derived from an EMBL/GenBank/DDBJ whole genome shotgun (WGS) entry which is preliminary data.</text>
</comment>
<accession>A0A420I2Y9</accession>
<gene>
    <name evidence="4" type="ORF">OnM2_021106</name>
</gene>
<dbReference type="EMBL" id="MCFK01002168">
    <property type="protein sequence ID" value="RKF64042.1"/>
    <property type="molecule type" value="Genomic_DNA"/>
</dbReference>
<dbReference type="STRING" id="212602.A0A420I2Y9"/>
<dbReference type="Proteomes" id="UP000286134">
    <property type="component" value="Unassembled WGS sequence"/>
</dbReference>
<name>A0A420I2Y9_9PEZI</name>
<reference evidence="4 5" key="1">
    <citation type="journal article" date="2018" name="BMC Genomics">
        <title>Comparative genome analyses reveal sequence features reflecting distinct modes of host-adaptation between dicot and monocot powdery mildew.</title>
        <authorList>
            <person name="Wu Y."/>
            <person name="Ma X."/>
            <person name="Pan Z."/>
            <person name="Kale S.D."/>
            <person name="Song Y."/>
            <person name="King H."/>
            <person name="Zhang Q."/>
            <person name="Presley C."/>
            <person name="Deng X."/>
            <person name="Wei C.I."/>
            <person name="Xiao S."/>
        </authorList>
    </citation>
    <scope>NUCLEOTIDE SEQUENCE [LARGE SCALE GENOMIC DNA]</scope>
    <source>
        <strain evidence="4">UMSG2</strain>
    </source>
</reference>
<protein>
    <recommendedName>
        <fullName evidence="1">Ubiquitin-like modifier HUB1</fullName>
    </recommendedName>
</protein>
<evidence type="ECO:0000256" key="3">
    <source>
        <dbReference type="SAM" id="MobiDB-lite"/>
    </source>
</evidence>
<dbReference type="PANTHER" id="PTHR13042">
    <property type="entry name" value="UBIQUITIN-LIKE PROTEIN 5"/>
    <property type="match status" value="1"/>
</dbReference>
<dbReference type="AlphaFoldDB" id="A0A420I2Y9"/>
<feature type="region of interest" description="Disordered" evidence="3">
    <location>
        <begin position="1"/>
        <end position="142"/>
    </location>
</feature>
<evidence type="ECO:0000313" key="5">
    <source>
        <dbReference type="Proteomes" id="UP000286134"/>
    </source>
</evidence>
<evidence type="ECO:0000256" key="2">
    <source>
        <dbReference type="ARBA" id="ARBA00022786"/>
    </source>
</evidence>
<dbReference type="SUPFAM" id="SSF54236">
    <property type="entry name" value="Ubiquitin-like"/>
    <property type="match status" value="1"/>
</dbReference>
<dbReference type="Gene3D" id="3.10.20.90">
    <property type="entry name" value="Phosphatidylinositol 3-kinase Catalytic Subunit, Chain A, domain 1"/>
    <property type="match status" value="1"/>
</dbReference>
<keyword evidence="2" id="KW-0833">Ubl conjugation pathway</keyword>